<dbReference type="Proteomes" id="UP000324091">
    <property type="component" value="Chromosome 9"/>
</dbReference>
<dbReference type="PRINTS" id="PR00205">
    <property type="entry name" value="CADHERIN"/>
</dbReference>
<evidence type="ECO:0000256" key="7">
    <source>
        <dbReference type="ARBA" id="ARBA00022889"/>
    </source>
</evidence>
<keyword evidence="2" id="KW-1003">Cell membrane</keyword>
<evidence type="ECO:0000259" key="13">
    <source>
        <dbReference type="PROSITE" id="PS50268"/>
    </source>
</evidence>
<dbReference type="Pfam" id="PF16492">
    <property type="entry name" value="Cadherin_C_2"/>
    <property type="match status" value="2"/>
</dbReference>
<protein>
    <submittedName>
        <fullName evidence="14">Protocadherin gamma-C5</fullName>
    </submittedName>
</protein>
<dbReference type="Gene3D" id="2.60.40.60">
    <property type="entry name" value="Cadherins"/>
    <property type="match status" value="9"/>
</dbReference>
<dbReference type="SUPFAM" id="SSF49313">
    <property type="entry name" value="Cadherin-like"/>
    <property type="match status" value="8"/>
</dbReference>
<dbReference type="InterPro" id="IPR020894">
    <property type="entry name" value="Cadherin_CS"/>
</dbReference>
<dbReference type="EMBL" id="RHFK02000022">
    <property type="protein sequence ID" value="TWW55570.1"/>
    <property type="molecule type" value="Genomic_DNA"/>
</dbReference>
<dbReference type="InterPro" id="IPR050174">
    <property type="entry name" value="Protocadherin/Cadherin-CA"/>
</dbReference>
<evidence type="ECO:0000256" key="1">
    <source>
        <dbReference type="ARBA" id="ARBA00004251"/>
    </source>
</evidence>
<comment type="caution">
    <text evidence="14">The sequence shown here is derived from an EMBL/GenBank/DDBJ whole genome shotgun (WGS) entry which is preliminary data.</text>
</comment>
<dbReference type="FunFam" id="2.60.40.60:FF:000007">
    <property type="entry name" value="Protocadherin alpha 2"/>
    <property type="match status" value="1"/>
</dbReference>
<dbReference type="SMART" id="SM00112">
    <property type="entry name" value="CA"/>
    <property type="match status" value="6"/>
</dbReference>
<dbReference type="InterPro" id="IPR013164">
    <property type="entry name" value="Cadherin_N"/>
</dbReference>
<evidence type="ECO:0000256" key="5">
    <source>
        <dbReference type="ARBA" id="ARBA00022737"/>
    </source>
</evidence>
<evidence type="ECO:0000256" key="11">
    <source>
        <dbReference type="PROSITE-ProRule" id="PRU00043"/>
    </source>
</evidence>
<sequence>MEQSARLACTERWKCVAYVVVLAAFWSVAAAQIRYSISEEVKEGTLVGNIAKDLGIDKASLKEREYRIVGGSAEPLFRVNKEDGILYVNRKVDREEICERSNACIINLKTVLENPLEIHYVAIEVLDVNDHPPTFPEKEKRLEIFESTLPGARFQLQAARDPDGGQFTVQQYRLSPNDHFRLEVKDRGEDRKMPFLILQKALDREAIKEHRLMLTAVDGGRPAKSGTMEIIIQVLDVNDNSPVFTKDVYTASLNENSPPGTLVIRVNATDLDEGANDVNDNSPQFSMHPYTFYVPENNDLVLPVFSVTASDHDDSNNAQITYRIHRENTAETAAQKTFQFQVVASDSGSPSLSSNVTVNVFILDQNDNAPVILYPVSSNGSAEGVEEIPRNVNAGHLVTKVRAYDADIGYNGWLLFSLQQVSDHSLFGLDRYTGQIRTLRSFTETDEAEHKLVILVKDNGNVSLSATATVMVKLVEPKEAFAASDLQSSAKDDEDSHVTFYLMITLGSVSVLFIISIIVLIAMQCSKSPDYTSKYLPETNYDGTLCHSIQYRSGDKRYMLVGPRMSIGSTIVPGSHANTLVLPDRRRNNEELRYSIPEELGVGTVVGNVAKDLGLDVTVLNARGFRIVSGSSEPPFQLSNDGILHVNRKIDREEVCERASACVINIKTVLEDPLEVHYVAVEILDVNDHFPTFSVNETSLEISESALPGARFQLQDSGSPSLSSNVTVKVFILDQNDNAPVILYPVSSNGSAEGVEEIPRNVNAGHLVTKVRAYDADIGYNGWLLFSLQQVSDHSLFGLDRYTGQIRTLRSFTETDEAEHKLVILVKDNGNVSLSATATVMVKLVEPKEAFAASDLQSSAKDDEDSHVTFYLIITLGSVSVLFIVSIIVLIAMQCSKSPDYTSKYLPETNYDGTLCHSIQYRSGDKRYMLVGPRMSIGSTIVPGSHANTLVLPDRRRNNEEVSVTSAQN</sequence>
<dbReference type="PANTHER" id="PTHR24028">
    <property type="entry name" value="CADHERIN-87A"/>
    <property type="match status" value="1"/>
</dbReference>
<keyword evidence="5" id="KW-0677">Repeat</keyword>
<feature type="domain" description="Cadherin" evidence="13">
    <location>
        <begin position="387"/>
        <end position="486"/>
    </location>
</feature>
<keyword evidence="4" id="KW-0732">Signal</keyword>
<keyword evidence="3 12" id="KW-0812">Transmembrane</keyword>
<evidence type="ECO:0000256" key="4">
    <source>
        <dbReference type="ARBA" id="ARBA00022729"/>
    </source>
</evidence>
<feature type="domain" description="Cadherin" evidence="13">
    <location>
        <begin position="245"/>
        <end position="372"/>
    </location>
</feature>
<name>A0A5C6MQ72_9TELE</name>
<dbReference type="GO" id="GO:0009653">
    <property type="term" value="P:anatomical structure morphogenesis"/>
    <property type="evidence" value="ECO:0007669"/>
    <property type="project" value="UniProtKB-ARBA"/>
</dbReference>
<feature type="domain" description="Cadherin" evidence="13">
    <location>
        <begin position="757"/>
        <end position="856"/>
    </location>
</feature>
<keyword evidence="8 12" id="KW-1133">Transmembrane helix</keyword>
<keyword evidence="10" id="KW-0325">Glycoprotein</keyword>
<dbReference type="Pfam" id="PF08266">
    <property type="entry name" value="Cadherin_2"/>
    <property type="match status" value="2"/>
</dbReference>
<accession>A0A5C6MQ72</accession>
<evidence type="ECO:0000256" key="8">
    <source>
        <dbReference type="ARBA" id="ARBA00022989"/>
    </source>
</evidence>
<dbReference type="PROSITE" id="PS50268">
    <property type="entry name" value="CADHERIN_2"/>
    <property type="match status" value="6"/>
</dbReference>
<dbReference type="CDD" id="cd11304">
    <property type="entry name" value="Cadherin_repeat"/>
    <property type="match status" value="6"/>
</dbReference>
<dbReference type="AlphaFoldDB" id="A0A5C6MQ72"/>
<reference evidence="14 15" key="1">
    <citation type="submission" date="2019-04" db="EMBL/GenBank/DDBJ databases">
        <title>Chromosome genome assembly for Takifugu flavidus.</title>
        <authorList>
            <person name="Xiao S."/>
        </authorList>
    </citation>
    <scope>NUCLEOTIDE SEQUENCE [LARGE SCALE GENOMIC DNA]</scope>
    <source>
        <strain evidence="14">HTHZ2018</strain>
        <tissue evidence="14">Muscle</tissue>
    </source>
</reference>
<dbReference type="Pfam" id="PF00028">
    <property type="entry name" value="Cadherin"/>
    <property type="match status" value="3"/>
</dbReference>
<feature type="domain" description="Cadherin" evidence="13">
    <location>
        <begin position="29"/>
        <end position="135"/>
    </location>
</feature>
<evidence type="ECO:0000256" key="10">
    <source>
        <dbReference type="ARBA" id="ARBA00023180"/>
    </source>
</evidence>
<keyword evidence="7" id="KW-0130">Cell adhesion</keyword>
<dbReference type="GO" id="GO:0007156">
    <property type="term" value="P:homophilic cell adhesion via plasma membrane adhesion molecules"/>
    <property type="evidence" value="ECO:0007669"/>
    <property type="project" value="InterPro"/>
</dbReference>
<feature type="transmembrane region" description="Helical" evidence="12">
    <location>
        <begin position="500"/>
        <end position="523"/>
    </location>
</feature>
<gene>
    <name evidence="14" type="ORF">D4764_09G0006190</name>
</gene>
<keyword evidence="9 12" id="KW-0472">Membrane</keyword>
<feature type="domain" description="Cadherin" evidence="13">
    <location>
        <begin position="136"/>
        <end position="244"/>
    </location>
</feature>
<feature type="domain" description="Cadherin" evidence="13">
    <location>
        <begin position="588"/>
        <end position="742"/>
    </location>
</feature>
<comment type="subcellular location">
    <subcellularLocation>
        <location evidence="1">Cell membrane</location>
        <topology evidence="1">Single-pass type I membrane protein</topology>
    </subcellularLocation>
</comment>
<evidence type="ECO:0000313" key="14">
    <source>
        <dbReference type="EMBL" id="TWW55570.1"/>
    </source>
</evidence>
<evidence type="ECO:0000256" key="6">
    <source>
        <dbReference type="ARBA" id="ARBA00022837"/>
    </source>
</evidence>
<feature type="transmembrane region" description="Helical" evidence="12">
    <location>
        <begin position="868"/>
        <end position="893"/>
    </location>
</feature>
<dbReference type="FunFam" id="2.60.40.60:FF:000004">
    <property type="entry name" value="Protocadherin 1 gamma 2"/>
    <property type="match status" value="2"/>
</dbReference>
<proteinExistence type="predicted"/>
<evidence type="ECO:0000256" key="9">
    <source>
        <dbReference type="ARBA" id="ARBA00023136"/>
    </source>
</evidence>
<dbReference type="InterPro" id="IPR002126">
    <property type="entry name" value="Cadherin-like_dom"/>
</dbReference>
<evidence type="ECO:0000256" key="12">
    <source>
        <dbReference type="SAM" id="Phobius"/>
    </source>
</evidence>
<evidence type="ECO:0000256" key="3">
    <source>
        <dbReference type="ARBA" id="ARBA00022692"/>
    </source>
</evidence>
<dbReference type="PANTHER" id="PTHR24028:SF290">
    <property type="entry name" value="PROTOCADHERIN 2 ALPHA A 15-RELATED"/>
    <property type="match status" value="1"/>
</dbReference>
<keyword evidence="6 11" id="KW-0106">Calcium</keyword>
<organism evidence="14 15">
    <name type="scientific">Takifugu flavidus</name>
    <name type="common">sansaifugu</name>
    <dbReference type="NCBI Taxonomy" id="433684"/>
    <lineage>
        <taxon>Eukaryota</taxon>
        <taxon>Metazoa</taxon>
        <taxon>Chordata</taxon>
        <taxon>Craniata</taxon>
        <taxon>Vertebrata</taxon>
        <taxon>Euteleostomi</taxon>
        <taxon>Actinopterygii</taxon>
        <taxon>Neopterygii</taxon>
        <taxon>Teleostei</taxon>
        <taxon>Neoteleostei</taxon>
        <taxon>Acanthomorphata</taxon>
        <taxon>Eupercaria</taxon>
        <taxon>Tetraodontiformes</taxon>
        <taxon>Tetradontoidea</taxon>
        <taxon>Tetraodontidae</taxon>
        <taxon>Takifugu</taxon>
    </lineage>
</organism>
<dbReference type="FunFam" id="2.60.40.60:FF:000006">
    <property type="entry name" value="Protocadherin alpha 2"/>
    <property type="match status" value="2"/>
</dbReference>
<dbReference type="InterPro" id="IPR032455">
    <property type="entry name" value="Cadherin_C"/>
</dbReference>
<dbReference type="InterPro" id="IPR015919">
    <property type="entry name" value="Cadherin-like_sf"/>
</dbReference>
<evidence type="ECO:0000313" key="15">
    <source>
        <dbReference type="Proteomes" id="UP000324091"/>
    </source>
</evidence>
<dbReference type="GO" id="GO:0005886">
    <property type="term" value="C:plasma membrane"/>
    <property type="evidence" value="ECO:0007669"/>
    <property type="project" value="UniProtKB-SubCell"/>
</dbReference>
<dbReference type="GO" id="GO:0005509">
    <property type="term" value="F:calcium ion binding"/>
    <property type="evidence" value="ECO:0007669"/>
    <property type="project" value="UniProtKB-UniRule"/>
</dbReference>
<keyword evidence="15" id="KW-1185">Reference proteome</keyword>
<dbReference type="PROSITE" id="PS00232">
    <property type="entry name" value="CADHERIN_1"/>
    <property type="match status" value="3"/>
</dbReference>
<evidence type="ECO:0000256" key="2">
    <source>
        <dbReference type="ARBA" id="ARBA00022475"/>
    </source>
</evidence>